<dbReference type="Pfam" id="PF01676">
    <property type="entry name" value="Metalloenzyme"/>
    <property type="match status" value="1"/>
</dbReference>
<evidence type="ECO:0000256" key="1">
    <source>
        <dbReference type="ARBA" id="ARBA00010373"/>
    </source>
</evidence>
<dbReference type="SUPFAM" id="SSF143856">
    <property type="entry name" value="DeoB insert domain-like"/>
    <property type="match status" value="1"/>
</dbReference>
<dbReference type="GO" id="GO:0000287">
    <property type="term" value="F:magnesium ion binding"/>
    <property type="evidence" value="ECO:0007669"/>
    <property type="project" value="InterPro"/>
</dbReference>
<comment type="similarity">
    <text evidence="1">Belongs to the phosphopentomutase family.</text>
</comment>
<keyword evidence="2" id="KW-0479">Metal-binding</keyword>
<dbReference type="SUPFAM" id="SSF53649">
    <property type="entry name" value="Alkaline phosphatase-like"/>
    <property type="match status" value="1"/>
</dbReference>
<gene>
    <name evidence="5" type="ORF">S03H2_36047</name>
</gene>
<feature type="non-terminal residue" evidence="5">
    <location>
        <position position="281"/>
    </location>
</feature>
<feature type="domain" description="Metalloenzyme" evidence="4">
    <location>
        <begin position="90"/>
        <end position="265"/>
    </location>
</feature>
<dbReference type="Gene3D" id="3.30.70.1250">
    <property type="entry name" value="Phosphopentomutase"/>
    <property type="match status" value="1"/>
</dbReference>
<evidence type="ECO:0000256" key="3">
    <source>
        <dbReference type="ARBA" id="ARBA00023211"/>
    </source>
</evidence>
<evidence type="ECO:0000256" key="2">
    <source>
        <dbReference type="ARBA" id="ARBA00022723"/>
    </source>
</evidence>
<dbReference type="EMBL" id="BARU01022097">
    <property type="protein sequence ID" value="GAH52856.1"/>
    <property type="molecule type" value="Genomic_DNA"/>
</dbReference>
<keyword evidence="3" id="KW-0464">Manganese</keyword>
<protein>
    <recommendedName>
        <fullName evidence="4">Metalloenzyme domain-containing protein</fullName>
    </recommendedName>
</protein>
<reference evidence="5" key="1">
    <citation type="journal article" date="2014" name="Front. Microbiol.">
        <title>High frequency of phylogenetically diverse reductive dehalogenase-homologous genes in deep subseafloor sedimentary metagenomes.</title>
        <authorList>
            <person name="Kawai M."/>
            <person name="Futagami T."/>
            <person name="Toyoda A."/>
            <person name="Takaki Y."/>
            <person name="Nishi S."/>
            <person name="Hori S."/>
            <person name="Arai W."/>
            <person name="Tsubouchi T."/>
            <person name="Morono Y."/>
            <person name="Uchiyama I."/>
            <person name="Ito T."/>
            <person name="Fujiyama A."/>
            <person name="Inagaki F."/>
            <person name="Takami H."/>
        </authorList>
    </citation>
    <scope>NUCLEOTIDE SEQUENCE</scope>
    <source>
        <strain evidence="5">Expedition CK06-06</strain>
    </source>
</reference>
<dbReference type="NCBIfam" id="TIGR01696">
    <property type="entry name" value="deoB"/>
    <property type="match status" value="1"/>
</dbReference>
<dbReference type="GO" id="GO:0009117">
    <property type="term" value="P:nucleotide metabolic process"/>
    <property type="evidence" value="ECO:0007669"/>
    <property type="project" value="InterPro"/>
</dbReference>
<evidence type="ECO:0000313" key="5">
    <source>
        <dbReference type="EMBL" id="GAH52856.1"/>
    </source>
</evidence>
<dbReference type="GO" id="GO:0008973">
    <property type="term" value="F:phosphopentomutase activity"/>
    <property type="evidence" value="ECO:0007669"/>
    <property type="project" value="InterPro"/>
</dbReference>
<comment type="caution">
    <text evidence="5">The sequence shown here is derived from an EMBL/GenBank/DDBJ whole genome shotgun (WGS) entry which is preliminary data.</text>
</comment>
<dbReference type="PANTHER" id="PTHR21110:SF0">
    <property type="entry name" value="PHOSPHOPENTOMUTASE"/>
    <property type="match status" value="1"/>
</dbReference>
<proteinExistence type="inferred from homology"/>
<feature type="non-terminal residue" evidence="5">
    <location>
        <position position="1"/>
    </location>
</feature>
<dbReference type="AlphaFoldDB" id="X1G4K4"/>
<dbReference type="Gene3D" id="3.40.720.10">
    <property type="entry name" value="Alkaline Phosphatase, subunit A"/>
    <property type="match status" value="1"/>
</dbReference>
<sequence length="281" mass="30447">AIGTDILGNYPASGTVIIAELGEEHMKTGYPVVYTSADSVFQVAAHEAIIPPPRLYEMCRIARNILKGPHSVGRVIARPFIGEPGCFTRTSKRRDYNLKPAGPTLLDALKESGHSVTAIGKIEDIFAGQGITQAVHTRDNQEGVEVTLDIIKSGTGRTVGNQLIFTNLVDFDMLYGHRNDVEGYKAALEYFDSRLPELLGNMDKEDLLVIIADHGCDPTTPGTDHSREYVPLILYGSCIGRGVNLGTRSTFSDLGLSLADIYGLKCSFPGSSFADQIISRS</sequence>
<dbReference type="GO" id="GO:0043094">
    <property type="term" value="P:metabolic compound salvage"/>
    <property type="evidence" value="ECO:0007669"/>
    <property type="project" value="InterPro"/>
</dbReference>
<evidence type="ECO:0000259" key="4">
    <source>
        <dbReference type="Pfam" id="PF01676"/>
    </source>
</evidence>
<dbReference type="InterPro" id="IPR006124">
    <property type="entry name" value="Metalloenzyme"/>
</dbReference>
<dbReference type="InterPro" id="IPR017850">
    <property type="entry name" value="Alkaline_phosphatase_core_sf"/>
</dbReference>
<dbReference type="InterPro" id="IPR010045">
    <property type="entry name" value="DeoB"/>
</dbReference>
<dbReference type="CDD" id="cd16009">
    <property type="entry name" value="PPM"/>
    <property type="match status" value="1"/>
</dbReference>
<organism evidence="5">
    <name type="scientific">marine sediment metagenome</name>
    <dbReference type="NCBI Taxonomy" id="412755"/>
    <lineage>
        <taxon>unclassified sequences</taxon>
        <taxon>metagenomes</taxon>
        <taxon>ecological metagenomes</taxon>
    </lineage>
</organism>
<dbReference type="NCBIfam" id="NF003766">
    <property type="entry name" value="PRK05362.1"/>
    <property type="match status" value="1"/>
</dbReference>
<name>X1G4K4_9ZZZZ</name>
<dbReference type="GO" id="GO:0005829">
    <property type="term" value="C:cytosol"/>
    <property type="evidence" value="ECO:0007669"/>
    <property type="project" value="TreeGrafter"/>
</dbReference>
<dbReference type="InterPro" id="IPR024052">
    <property type="entry name" value="Phosphopentomutase_DeoB_cap_sf"/>
</dbReference>
<accession>X1G4K4</accession>
<dbReference type="PANTHER" id="PTHR21110">
    <property type="entry name" value="PHOSPHOPENTOMUTASE"/>
    <property type="match status" value="1"/>
</dbReference>